<comment type="caution">
    <text evidence="1">The sequence shown here is derived from an EMBL/GenBank/DDBJ whole genome shotgun (WGS) entry which is preliminary data.</text>
</comment>
<evidence type="ECO:0000313" key="2">
    <source>
        <dbReference type="Proteomes" id="UP000316238"/>
    </source>
</evidence>
<accession>A0A521G4N8</accession>
<name>A0A521G4N8_9BACT</name>
<gene>
    <name evidence="1" type="ORF">CDV28_10275</name>
</gene>
<organism evidence="1 2">
    <name type="scientific">Candidatus Electronema aureum</name>
    <dbReference type="NCBI Taxonomy" id="2005002"/>
    <lineage>
        <taxon>Bacteria</taxon>
        <taxon>Pseudomonadati</taxon>
        <taxon>Thermodesulfobacteriota</taxon>
        <taxon>Desulfobulbia</taxon>
        <taxon>Desulfobulbales</taxon>
        <taxon>Desulfobulbaceae</taxon>
        <taxon>Candidatus Electronema</taxon>
    </lineage>
</organism>
<evidence type="ECO:0000313" key="1">
    <source>
        <dbReference type="EMBL" id="TAA75953.1"/>
    </source>
</evidence>
<keyword evidence="2" id="KW-1185">Reference proteome</keyword>
<sequence>MKIDRLKRINRFRQIRPNSVTDDGSLCLELRNSFDKTMIFNAEKSPYCQFDVIALRVF</sequence>
<dbReference type="AlphaFoldDB" id="A0A521G4N8"/>
<proteinExistence type="predicted"/>
<dbReference type="Proteomes" id="UP000316238">
    <property type="component" value="Unassembled WGS sequence"/>
</dbReference>
<dbReference type="EMBL" id="NQJD01000002">
    <property type="protein sequence ID" value="TAA75953.1"/>
    <property type="molecule type" value="Genomic_DNA"/>
</dbReference>
<protein>
    <submittedName>
        <fullName evidence="1">Uncharacterized protein</fullName>
    </submittedName>
</protein>
<reference evidence="1" key="1">
    <citation type="submission" date="2017-07" db="EMBL/GenBank/DDBJ databases">
        <title>The cable genome - Insights into the physiology and evolution of filamentous bacteria capable of sulfide oxidation via long distance electron transfer.</title>
        <authorList>
            <person name="Thorup C."/>
            <person name="Bjerg J.T."/>
            <person name="Schreiber L."/>
            <person name="Nielsen L.P."/>
            <person name="Kjeldsen K.U."/>
            <person name="Boesen T."/>
            <person name="Boggild A."/>
            <person name="Meysman F."/>
            <person name="Geelhoed J."/>
            <person name="Schramm A."/>
        </authorList>
    </citation>
    <scope>NUCLEOTIDE SEQUENCE [LARGE SCALE GENOMIC DNA]</scope>
    <source>
        <strain evidence="1">GS</strain>
    </source>
</reference>